<organism evidence="2 3">
    <name type="scientific">Kazachstania africana (strain ATCC 22294 / BCRC 22015 / CBS 2517 / CECT 1963 / NBRC 1671 / NRRL Y-8276)</name>
    <name type="common">Yeast</name>
    <name type="synonym">Kluyveromyces africanus</name>
    <dbReference type="NCBI Taxonomy" id="1071382"/>
    <lineage>
        <taxon>Eukaryota</taxon>
        <taxon>Fungi</taxon>
        <taxon>Dikarya</taxon>
        <taxon>Ascomycota</taxon>
        <taxon>Saccharomycotina</taxon>
        <taxon>Saccharomycetes</taxon>
        <taxon>Saccharomycetales</taxon>
        <taxon>Saccharomycetaceae</taxon>
        <taxon>Kazachstania</taxon>
    </lineage>
</organism>
<dbReference type="EMBL" id="HE650822">
    <property type="protein sequence ID" value="CCF56461.1"/>
    <property type="molecule type" value="Genomic_DNA"/>
</dbReference>
<evidence type="ECO:0008006" key="4">
    <source>
        <dbReference type="Google" id="ProtNLM"/>
    </source>
</evidence>
<dbReference type="SUPFAM" id="SSF48350">
    <property type="entry name" value="GTPase activation domain, GAP"/>
    <property type="match status" value="1"/>
</dbReference>
<proteinExistence type="predicted"/>
<dbReference type="OrthoDB" id="2155291at2759"/>
<dbReference type="KEGG" id="kaf:KAFR_0B01620"/>
<reference evidence="2 3" key="1">
    <citation type="journal article" date="2011" name="Proc. Natl. Acad. Sci. U.S.A.">
        <title>Evolutionary erosion of yeast sex chromosomes by mating-type switching accidents.</title>
        <authorList>
            <person name="Gordon J.L."/>
            <person name="Armisen D."/>
            <person name="Proux-Wera E."/>
            <person name="Oheigeartaigh S.S."/>
            <person name="Byrne K.P."/>
            <person name="Wolfe K.H."/>
        </authorList>
    </citation>
    <scope>NUCLEOTIDE SEQUENCE [LARGE SCALE GENOMIC DNA]</scope>
    <source>
        <strain evidence="3">ATCC 22294 / BCRC 22015 / CBS 2517 / CECT 1963 / NBRC 1671 / NRRL Y-8276</strain>
    </source>
</reference>
<sequence>MSDIRYSLRNIYWSKDYITGIKAFLTRVASENKLVHDKIEFYTDYLAKCWRPFISHLEALEHDHEVPVALKNLVTGYNGLKIEKTINEQCIEVLQVIYRDNWKMHHELNEELMQLFDAYANDFKLTKEAFIECENRANLPSKTKIKNESGDETVEETNVEPSIVPLFANVTFPFVLDDKLNFKNEKELFDFSVALKEKTLTERSIVPIPKLTNEFFKAENIINAIKKIEPRINSSPFNVNHIGQQLLILGLISEYSLYSSNPKSFDINKYYYWNNGILAEKVDSPDKSKTSNALKSENSIQSSISSWIRKVSGTTLDDNSEAEKLSFEFTEWRKTFVKRFNRLEYSEAQLENIFFHSCNKYENISLETNKIVNETNRVFKRLIENTQGHSASEDTIENEKTLENINYSMGFFCRGNTVPFTKWSNSLTSSQQKFMFGTSEIDSDISNSVRLLLCTIEGYEKEEIYKNWASNVSFIRPNNLKREILTEFINDNIDSNSLALQATVSKYSNTTKFVAKDWVDLMKLWLTELPDSLIPSILFDTIKKNRDLNDFEWVDKIPLGNLQVLLEISCHFKRLGNEGGDIKCLFWENGDIPFYHYFVRNPTSKKDYEDDILKLTPVIHRFLTSSKIEAKLAKKKTEKLTEKVNILVEKAEPMGLADAKEIKRSNSFSIPLLQTSQNGEDEEFLPLPFKTSSAMASPKGKRRSGINLLTNSPLEKQED</sequence>
<dbReference type="eggNOG" id="ENOG502R1XI">
    <property type="taxonomic scope" value="Eukaryota"/>
</dbReference>
<dbReference type="AlphaFoldDB" id="H2AQ11"/>
<gene>
    <name evidence="2" type="primary">KAFR0B01620</name>
    <name evidence="2" type="ORF">KAFR_0B01620</name>
</gene>
<keyword evidence="3" id="KW-1185">Reference proteome</keyword>
<dbReference type="InParanoid" id="H2AQ11"/>
<feature type="region of interest" description="Disordered" evidence="1">
    <location>
        <begin position="679"/>
        <end position="719"/>
    </location>
</feature>
<evidence type="ECO:0000313" key="2">
    <source>
        <dbReference type="EMBL" id="CCF56461.1"/>
    </source>
</evidence>
<dbReference type="GeneID" id="13882764"/>
<evidence type="ECO:0000256" key="1">
    <source>
        <dbReference type="SAM" id="MobiDB-lite"/>
    </source>
</evidence>
<dbReference type="Proteomes" id="UP000005220">
    <property type="component" value="Chromosome 2"/>
</dbReference>
<dbReference type="HOGENOM" id="CLU_356837_0_0_1"/>
<evidence type="ECO:0000313" key="3">
    <source>
        <dbReference type="Proteomes" id="UP000005220"/>
    </source>
</evidence>
<name>H2AQ11_KAZAF</name>
<dbReference type="InterPro" id="IPR008936">
    <property type="entry name" value="Rho_GTPase_activation_prot"/>
</dbReference>
<dbReference type="RefSeq" id="XP_003955596.1">
    <property type="nucleotide sequence ID" value="XM_003955547.1"/>
</dbReference>
<accession>H2AQ11</accession>
<dbReference type="FunCoup" id="H2AQ11">
    <property type="interactions" value="51"/>
</dbReference>
<feature type="compositionally biased region" description="Polar residues" evidence="1">
    <location>
        <begin position="707"/>
        <end position="719"/>
    </location>
</feature>
<protein>
    <recommendedName>
        <fullName evidence="4">Rho-GAP domain-containing protein</fullName>
    </recommendedName>
</protein>